<evidence type="ECO:0000256" key="1">
    <source>
        <dbReference type="SAM" id="Phobius"/>
    </source>
</evidence>
<evidence type="ECO:0000313" key="2">
    <source>
        <dbReference type="EMBL" id="GAA2362834.1"/>
    </source>
</evidence>
<name>A0ABP5TVH4_9ACTN</name>
<sequence>MRRGSWPHAALLVAVTVLVWLVAGVAGALGGWMWWAVAALPTVALLVAPILLFWLSGERTWPTWVAFAFVFVLLLTAYAGPGDWYLRAAGTRTTATVREVSCLQTVRNGRCLYRYTLHDASGAPLPGEFRDTIEYEYGSPVDVVVDPRGLLGPRLAADLDSRVFDVIALVGFAGFAATVAAATAVGRRDPDQPAPAPQVRP</sequence>
<keyword evidence="1" id="KW-1133">Transmembrane helix</keyword>
<evidence type="ECO:0008006" key="4">
    <source>
        <dbReference type="Google" id="ProtNLM"/>
    </source>
</evidence>
<protein>
    <recommendedName>
        <fullName evidence="4">DUF3592 domain-containing protein</fullName>
    </recommendedName>
</protein>
<proteinExistence type="predicted"/>
<keyword evidence="1" id="KW-0812">Transmembrane</keyword>
<comment type="caution">
    <text evidence="2">The sequence shown here is derived from an EMBL/GenBank/DDBJ whole genome shotgun (WGS) entry which is preliminary data.</text>
</comment>
<evidence type="ECO:0000313" key="3">
    <source>
        <dbReference type="Proteomes" id="UP001501444"/>
    </source>
</evidence>
<organism evidence="2 3">
    <name type="scientific">Dactylosporangium salmoneum</name>
    <dbReference type="NCBI Taxonomy" id="53361"/>
    <lineage>
        <taxon>Bacteria</taxon>
        <taxon>Bacillati</taxon>
        <taxon>Actinomycetota</taxon>
        <taxon>Actinomycetes</taxon>
        <taxon>Micromonosporales</taxon>
        <taxon>Micromonosporaceae</taxon>
        <taxon>Dactylosporangium</taxon>
    </lineage>
</organism>
<accession>A0ABP5TVH4</accession>
<reference evidence="3" key="1">
    <citation type="journal article" date="2019" name="Int. J. Syst. Evol. Microbiol.">
        <title>The Global Catalogue of Microorganisms (GCM) 10K type strain sequencing project: providing services to taxonomists for standard genome sequencing and annotation.</title>
        <authorList>
            <consortium name="The Broad Institute Genomics Platform"/>
            <consortium name="The Broad Institute Genome Sequencing Center for Infectious Disease"/>
            <person name="Wu L."/>
            <person name="Ma J."/>
        </authorList>
    </citation>
    <scope>NUCLEOTIDE SEQUENCE [LARGE SCALE GENOMIC DNA]</scope>
    <source>
        <strain evidence="3">JCM 3272</strain>
    </source>
</reference>
<dbReference type="Proteomes" id="UP001501444">
    <property type="component" value="Unassembled WGS sequence"/>
</dbReference>
<gene>
    <name evidence="2" type="ORF">GCM10010170_059260</name>
</gene>
<keyword evidence="1" id="KW-0472">Membrane</keyword>
<feature type="transmembrane region" description="Helical" evidence="1">
    <location>
        <begin position="34"/>
        <end position="54"/>
    </location>
</feature>
<feature type="transmembrane region" description="Helical" evidence="1">
    <location>
        <begin position="163"/>
        <end position="185"/>
    </location>
</feature>
<feature type="transmembrane region" description="Helical" evidence="1">
    <location>
        <begin position="61"/>
        <end position="80"/>
    </location>
</feature>
<dbReference type="EMBL" id="BAAARV010000056">
    <property type="protein sequence ID" value="GAA2362834.1"/>
    <property type="molecule type" value="Genomic_DNA"/>
</dbReference>
<keyword evidence="3" id="KW-1185">Reference proteome</keyword>